<dbReference type="EMBL" id="CP037421">
    <property type="protein sequence ID" value="QDT26606.1"/>
    <property type="molecule type" value="Genomic_DNA"/>
</dbReference>
<feature type="transmembrane region" description="Helical" evidence="1">
    <location>
        <begin position="46"/>
        <end position="69"/>
    </location>
</feature>
<dbReference type="PANTHER" id="PTHR36443">
    <property type="entry name" value="BSR5223 PROTEIN"/>
    <property type="match status" value="1"/>
</dbReference>
<evidence type="ECO:0000256" key="1">
    <source>
        <dbReference type="SAM" id="Phobius"/>
    </source>
</evidence>
<dbReference type="Proteomes" id="UP000315647">
    <property type="component" value="Chromosome"/>
</dbReference>
<dbReference type="Proteomes" id="UP000320839">
    <property type="component" value="Chromosome"/>
</dbReference>
<evidence type="ECO:0008006" key="6">
    <source>
        <dbReference type="Google" id="ProtNLM"/>
    </source>
</evidence>
<dbReference type="RefSeq" id="WP_197994938.1">
    <property type="nucleotide sequence ID" value="NZ_CP036277.1"/>
</dbReference>
<name>A0A518A746_9PLAN</name>
<dbReference type="AlphaFoldDB" id="A0A518A746"/>
<accession>A0A518A746</accession>
<gene>
    <name evidence="2" type="ORF">Enr10x_19100</name>
    <name evidence="3" type="ORF">Pan153_08370</name>
</gene>
<reference evidence="2 4" key="1">
    <citation type="submission" date="2019-03" db="EMBL/GenBank/DDBJ databases">
        <title>Deep-cultivation of Planctomycetes and their phenomic and genomic characterization uncovers novel biology.</title>
        <authorList>
            <person name="Wiegand S."/>
            <person name="Jogler M."/>
            <person name="Boedeker C."/>
            <person name="Pinto D."/>
            <person name="Vollmers J."/>
            <person name="Rivas-Marin E."/>
            <person name="Kohn T."/>
            <person name="Peeters S.H."/>
            <person name="Heuer A."/>
            <person name="Rast P."/>
            <person name="Oberbeckmann S."/>
            <person name="Bunk B."/>
            <person name="Jeske O."/>
            <person name="Meyerdierks A."/>
            <person name="Storesund J.E."/>
            <person name="Kallscheuer N."/>
            <person name="Luecker S."/>
            <person name="Lage O.M."/>
            <person name="Pohl T."/>
            <person name="Merkel B.J."/>
            <person name="Hornburger P."/>
            <person name="Mueller R.-W."/>
            <person name="Bruemmer F."/>
            <person name="Labrenz M."/>
            <person name="Spormann A.M."/>
            <person name="Op den Camp H."/>
            <person name="Overmann J."/>
            <person name="Amann R."/>
            <person name="Jetten M.S.M."/>
            <person name="Mascher T."/>
            <person name="Medema M.H."/>
            <person name="Devos D.P."/>
            <person name="Kaster A.-K."/>
            <person name="Ovreas L."/>
            <person name="Rohde M."/>
            <person name="Galperin M.Y."/>
            <person name="Jogler C."/>
        </authorList>
    </citation>
    <scope>NUCLEOTIDE SEQUENCE [LARGE SCALE GENOMIC DNA]</scope>
    <source>
        <strain evidence="2 4">Enr10</strain>
        <strain evidence="3 5">Pan153</strain>
    </source>
</reference>
<protein>
    <recommendedName>
        <fullName evidence="6">DUF2905 domain-containing protein</fullName>
    </recommendedName>
</protein>
<accession>A0A517Q4N4</accession>
<dbReference type="InterPro" id="IPR021320">
    <property type="entry name" value="DUF2905"/>
</dbReference>
<organism evidence="2 4">
    <name type="scientific">Gimesia panareensis</name>
    <dbReference type="NCBI Taxonomy" id="2527978"/>
    <lineage>
        <taxon>Bacteria</taxon>
        <taxon>Pseudomonadati</taxon>
        <taxon>Planctomycetota</taxon>
        <taxon>Planctomycetia</taxon>
        <taxon>Planctomycetales</taxon>
        <taxon>Planctomycetaceae</taxon>
        <taxon>Gimesia</taxon>
    </lineage>
</organism>
<proteinExistence type="predicted"/>
<keyword evidence="1" id="KW-0472">Membrane</keyword>
<keyword evidence="1" id="KW-0812">Transmembrane</keyword>
<sequence length="74" mass="8308">MTNQPAWIMIGAGLLIAGIGLFWLVGPSIPWVGKLPGDIAIERENFRFYFPLTTCILLSLLLTGIVWLIRFFSK</sequence>
<dbReference type="Pfam" id="PF11146">
    <property type="entry name" value="DUF2905"/>
    <property type="match status" value="1"/>
</dbReference>
<accession>A0A518FIP8</accession>
<evidence type="ECO:0000313" key="2">
    <source>
        <dbReference type="EMBL" id="QDT26606.1"/>
    </source>
</evidence>
<keyword evidence="4" id="KW-1185">Reference proteome</keyword>
<keyword evidence="1" id="KW-1133">Transmembrane helix</keyword>
<dbReference type="EMBL" id="CP036317">
    <property type="protein sequence ID" value="QDV16216.1"/>
    <property type="molecule type" value="Genomic_DNA"/>
</dbReference>
<evidence type="ECO:0000313" key="4">
    <source>
        <dbReference type="Proteomes" id="UP000315647"/>
    </source>
</evidence>
<evidence type="ECO:0000313" key="3">
    <source>
        <dbReference type="EMBL" id="QDV16216.1"/>
    </source>
</evidence>
<feature type="transmembrane region" description="Helical" evidence="1">
    <location>
        <begin position="7"/>
        <end position="26"/>
    </location>
</feature>
<evidence type="ECO:0000313" key="5">
    <source>
        <dbReference type="Proteomes" id="UP000320839"/>
    </source>
</evidence>
<dbReference type="PANTHER" id="PTHR36443:SF1">
    <property type="entry name" value="BSR5223 PROTEIN"/>
    <property type="match status" value="1"/>
</dbReference>